<sequence length="2127" mass="221109">MASSKAEFIAGGEVPPPALLSGSATVSSSSANPRPDAQTRKSHRSRTSTFFSNTLLRPRGKSVSHSLANDWGRPVGGSEGLGCIYNSTMDTRERSQVLRSVTHLTKDRSQDVSGAAAEAFSGNASPGLAQRTRFSFSFRAGSSTNVHEAPDAPPSYHQPEPRPELRRGSEGSVVSHISLPRQDGGGAGTASSTSSSRRSLSSSRPSYFSSGASSNASGSAISSGNTSVAASPGPRPGLGQQQKSHRRSSSQFSAAARQAFRTSRSFLGLPNNGISEDAEAIHTYLANASSDLNSNANTTSQGGKDNAIDKQRLSTSNDVAASQGSNEIKTTSMRMTGQTTRGMENDAEANDEQQPNFSITDANNAGGGGGGSRSDNIGPAGSPADDAAAAVSVSDPTRSEEAVALASNASSKGSFPCSLDGVGSSAEANGNGRPIGNENPTFLAGRREISSRGGSAVNEKEDHDDETRAESSASSSGKNLDSKNWKDKKAKSSKSQRVLGQPELELQHQHQPHQGSPSASSAVAAGLTASALSASAIPVSRQAASKDTALRPSAVPSAAAATAAASKDDAVTQFPLPRSSSSASASSSAARSTALLAPSCQIQPQLEPVPSSQFLLSSESPSQDPSPGPSHLNQQQQQQQQQLVQLMPSSLHSHVSPSLSMPLSSFSVPAYYSTAASTPLSSTLTFAVIASDTSSSTPTSSPSVYHSPSISRTPSHLDPGVAAPSSPFTSSTTTATSTAATTTAATTPSQSTSKLAHVLSPDSSSSPSTSSPSSATVSTNSQHAASLSPVHLNNHQPAKQQRQVVECHPSAPASASHDDRSALPLTPPGSSGPCLSPRSSVSGASGPRASVDAITRSRHGIPSPPASTAHGSASGSNSRRGSSNDPLVSPVSILSPRSSIASPGPNSQALEPTASSSGTGRVSFDLRRISLFGGTSSAGKMSSNGPRASFAGLGNGQPPNAAEANGARHVSSPSSGSASKFFSRISFTGSSRRGSAANESPLSSPEAKPRSRFASFGRLSRGNDAQTSPNGTRGLRNSMQPWASASTDVLAAQGRNSLTLAREEATRPRKSLHLPRTNLIDLDAEEASDTAASTSTATHDFDSRLQPPIAPTVIKPEITKPVSPSLNSARRPSFNFLRRASATSTNSNTDNANGERRGSFARNFMNRTLSRNSKNDIQQQEATARAVQTPQGEADTPIFRNGIFDSQTPAFTGSVAYPGMSSTVNWNAPSNARSVNTADIGPGEVDPTAVVPAYPGSAAASVAPVQPKNVAELTSGVVAQRRPSQGIDQEQDAVEAGDTVPDTLVANGPSTTAATVLSSTDSTASRQRPTRSSNALSHLPRLNSMRTVGGASNSSHGNINDARIARTGSESTNGATEGETSEDEQEFSEGEDDPDMTGQTSDYHDLETETEDETDDDRSPVVSRRVSAAPMTATGSSGGLNRNRPTESLVLPPAPSFIPNPTSSLATQGDTAGASASSSGSANNGAFSQTVGRDSWTSFNASGFTPFETPTPSFGGGSFNSAFSGPTPRARQELSESSYFAARPGTSNSGRATTAGTMSGDAPPPSPSIISRSRAPSSASMRTLRTPGAASISSGPVPNRSMPAPVGALPPLALNRQISAASGLTARSGIVRSKSPGLAPASSRPSTSGTLTPHQAPAGERVSSREPSIDRPASERPASRQEDAKSTSTAPTPSTSKTTVRHIVGLDGASTSSARPNFYQQKSKSLVDLLGPASRRLEIDTAQPSRPVINEPSGIEALRTPTTPRPISEVPAYSKKDGLAPINTGLTAPASIASPGGMSLGRRRSMFEMRAEPPPYSIIHNRPEGPQIILPREEEGKEKLPNYCCGVHIEGYLPRKMEFSAPGVQAKDRSWRRQYFVLHGTSLRVYKNDLSVDRHAATGSWGEMKGVHVHLEPMNEDGSNGSGSGIGLGAAAREAISHTPLGGSRHDASKRQEAGTQFDAKNGLVRNYTLQGAESGLAADYLKRRHVVRVRAEGEQFLLQTRSDRHVVDWIEALQAATNVSMDLEKRPMPKFITLPRRRRRRRRNADGTTISPEEQEARDLAEAQRRSMAEAGGGRATGAEATPRTSMSQGGRPSMSIENELNPSAAFERMLREDQEEGGRQTAAVM</sequence>
<feature type="compositionally biased region" description="Low complexity" evidence="1">
    <location>
        <begin position="871"/>
        <end position="884"/>
    </location>
</feature>
<feature type="compositionally biased region" description="Low complexity" evidence="1">
    <location>
        <begin position="634"/>
        <end position="655"/>
    </location>
</feature>
<feature type="compositionally biased region" description="Low complexity" evidence="1">
    <location>
        <begin position="971"/>
        <end position="986"/>
    </location>
</feature>
<dbReference type="InterPro" id="IPR011993">
    <property type="entry name" value="PH-like_dom_sf"/>
</dbReference>
<feature type="region of interest" description="Disordered" evidence="1">
    <location>
        <begin position="448"/>
        <end position="523"/>
    </location>
</feature>
<feature type="compositionally biased region" description="Polar residues" evidence="1">
    <location>
        <begin position="313"/>
        <end position="342"/>
    </location>
</feature>
<feature type="region of interest" description="Disordered" evidence="1">
    <location>
        <begin position="1170"/>
        <end position="1194"/>
    </location>
</feature>
<accession>A0A5C3E6W5</accession>
<feature type="compositionally biased region" description="Low complexity" evidence="1">
    <location>
        <begin position="378"/>
        <end position="396"/>
    </location>
</feature>
<dbReference type="InterPro" id="IPR001849">
    <property type="entry name" value="PH_domain"/>
</dbReference>
<dbReference type="Gene3D" id="2.30.29.30">
    <property type="entry name" value="Pleckstrin-homology domain (PH domain)/Phosphotyrosine-binding domain (PTB)"/>
    <property type="match status" value="1"/>
</dbReference>
<feature type="compositionally biased region" description="Polar residues" evidence="1">
    <location>
        <begin position="1023"/>
        <end position="1039"/>
    </location>
</feature>
<dbReference type="SMART" id="SM00233">
    <property type="entry name" value="PH"/>
    <property type="match status" value="1"/>
</dbReference>
<feature type="compositionally biased region" description="Basic and acidic residues" evidence="1">
    <location>
        <begin position="1662"/>
        <end position="1685"/>
    </location>
</feature>
<feature type="compositionally biased region" description="Polar residues" evidence="1">
    <location>
        <begin position="1344"/>
        <end position="1358"/>
    </location>
</feature>
<feature type="compositionally biased region" description="Polar residues" evidence="1">
    <location>
        <begin position="1459"/>
        <end position="1470"/>
    </location>
</feature>
<feature type="compositionally biased region" description="Low complexity" evidence="1">
    <location>
        <begin position="512"/>
        <end position="523"/>
    </location>
</feature>
<feature type="region of interest" description="Disordered" evidence="1">
    <location>
        <begin position="290"/>
        <end position="415"/>
    </location>
</feature>
<reference evidence="3 4" key="1">
    <citation type="submission" date="2018-03" db="EMBL/GenBank/DDBJ databases">
        <authorList>
            <person name="Guldener U."/>
        </authorList>
    </citation>
    <scope>NUCLEOTIDE SEQUENCE [LARGE SCALE GENOMIC DNA]</scope>
    <source>
        <strain evidence="3 4">NBRC100155</strain>
    </source>
</reference>
<dbReference type="InterPro" id="IPR041681">
    <property type="entry name" value="PH_9"/>
</dbReference>
<evidence type="ECO:0000313" key="4">
    <source>
        <dbReference type="Proteomes" id="UP000324022"/>
    </source>
</evidence>
<feature type="compositionally biased region" description="Polar residues" evidence="1">
    <location>
        <begin position="1308"/>
        <end position="1336"/>
    </location>
</feature>
<dbReference type="PANTHER" id="PTHR37283">
    <property type="entry name" value="PH DOMAIN-CONTAINING PROTEIN YHR131C"/>
    <property type="match status" value="1"/>
</dbReference>
<feature type="compositionally biased region" description="Polar residues" evidence="1">
    <location>
        <begin position="470"/>
        <end position="479"/>
    </location>
</feature>
<protein>
    <recommendedName>
        <fullName evidence="2">PH domain-containing protein</fullName>
    </recommendedName>
</protein>
<dbReference type="SUPFAM" id="SSF50729">
    <property type="entry name" value="PH domain-like"/>
    <property type="match status" value="1"/>
</dbReference>
<feature type="region of interest" description="Disordered" evidence="1">
    <location>
        <begin position="139"/>
        <end position="258"/>
    </location>
</feature>
<feature type="region of interest" description="Disordered" evidence="1">
    <location>
        <begin position="611"/>
        <end position="655"/>
    </location>
</feature>
<dbReference type="PANTHER" id="PTHR37283:SF1">
    <property type="entry name" value="PH DOMAIN-CONTAINING PROTEIN YHR131C"/>
    <property type="match status" value="1"/>
</dbReference>
<evidence type="ECO:0000313" key="3">
    <source>
        <dbReference type="EMBL" id="SPO26443.1"/>
    </source>
</evidence>
<feature type="compositionally biased region" description="Basic and acidic residues" evidence="1">
    <location>
        <begin position="2056"/>
        <end position="2069"/>
    </location>
</feature>
<feature type="compositionally biased region" description="Polar residues" evidence="1">
    <location>
        <begin position="1545"/>
        <end position="1557"/>
    </location>
</feature>
<dbReference type="OrthoDB" id="5865767at2759"/>
<feature type="compositionally biased region" description="Polar residues" evidence="1">
    <location>
        <begin position="895"/>
        <end position="920"/>
    </location>
</feature>
<feature type="compositionally biased region" description="Low complexity" evidence="1">
    <location>
        <begin position="249"/>
        <end position="258"/>
    </location>
</feature>
<feature type="compositionally biased region" description="Basic and acidic residues" evidence="1">
    <location>
        <begin position="458"/>
        <end position="469"/>
    </location>
</feature>
<feature type="compositionally biased region" description="Polar residues" evidence="1">
    <location>
        <begin position="934"/>
        <end position="946"/>
    </location>
</feature>
<dbReference type="Pfam" id="PF15410">
    <property type="entry name" value="PH_9"/>
    <property type="match status" value="1"/>
</dbReference>
<feature type="region of interest" description="Disordered" evidence="1">
    <location>
        <begin position="104"/>
        <end position="127"/>
    </location>
</feature>
<dbReference type="Proteomes" id="UP000324022">
    <property type="component" value="Unassembled WGS sequence"/>
</dbReference>
<feature type="domain" description="PH" evidence="2">
    <location>
        <begin position="1846"/>
        <end position="2019"/>
    </location>
</feature>
<feature type="region of interest" description="Disordered" evidence="1">
    <location>
        <begin position="692"/>
        <end position="921"/>
    </location>
</feature>
<feature type="compositionally biased region" description="Polar residues" evidence="1">
    <location>
        <begin position="791"/>
        <end position="803"/>
    </location>
</feature>
<feature type="compositionally biased region" description="Acidic residues" evidence="1">
    <location>
        <begin position="1379"/>
        <end position="1395"/>
    </location>
</feature>
<dbReference type="EMBL" id="OOIN01000014">
    <property type="protein sequence ID" value="SPO26443.1"/>
    <property type="molecule type" value="Genomic_DNA"/>
</dbReference>
<feature type="compositionally biased region" description="Low complexity" evidence="1">
    <location>
        <begin position="19"/>
        <end position="31"/>
    </location>
</feature>
<feature type="compositionally biased region" description="Low complexity" evidence="1">
    <location>
        <begin position="760"/>
        <end position="781"/>
    </location>
</feature>
<feature type="compositionally biased region" description="Low complexity" evidence="1">
    <location>
        <begin position="1568"/>
        <end position="1580"/>
    </location>
</feature>
<keyword evidence="4" id="KW-1185">Reference proteome</keyword>
<feature type="compositionally biased region" description="Low complexity" evidence="1">
    <location>
        <begin position="1472"/>
        <end position="1486"/>
    </location>
</feature>
<feature type="compositionally biased region" description="Polar residues" evidence="1">
    <location>
        <begin position="1170"/>
        <end position="1191"/>
    </location>
</feature>
<feature type="compositionally biased region" description="Polar residues" evidence="1">
    <location>
        <begin position="987"/>
        <end position="1003"/>
    </location>
</feature>
<feature type="region of interest" description="Disordered" evidence="1">
    <location>
        <begin position="1745"/>
        <end position="1767"/>
    </location>
</feature>
<feature type="compositionally biased region" description="Low complexity" evidence="1">
    <location>
        <begin position="495"/>
        <end position="504"/>
    </location>
</feature>
<feature type="region of interest" description="Disordered" evidence="1">
    <location>
        <begin position="2033"/>
        <end position="2127"/>
    </location>
</feature>
<proteinExistence type="predicted"/>
<feature type="compositionally biased region" description="Low complexity" evidence="1">
    <location>
        <begin position="722"/>
        <end position="753"/>
    </location>
</feature>
<feature type="compositionally biased region" description="Polar residues" evidence="1">
    <location>
        <begin position="1643"/>
        <end position="1653"/>
    </location>
</feature>
<feature type="compositionally biased region" description="Low complexity" evidence="1">
    <location>
        <begin position="189"/>
        <end position="227"/>
    </location>
</feature>
<feature type="compositionally biased region" description="Polar residues" evidence="1">
    <location>
        <begin position="352"/>
        <end position="363"/>
    </location>
</feature>
<feature type="compositionally biased region" description="Low complexity" evidence="1">
    <location>
        <begin position="290"/>
        <end position="300"/>
    </location>
</feature>
<feature type="compositionally biased region" description="Low complexity" evidence="1">
    <location>
        <begin position="611"/>
        <end position="623"/>
    </location>
</feature>
<feature type="compositionally biased region" description="Polar residues" evidence="1">
    <location>
        <begin position="2084"/>
        <end position="2103"/>
    </location>
</feature>
<feature type="compositionally biased region" description="Basic and acidic residues" evidence="1">
    <location>
        <begin position="159"/>
        <end position="169"/>
    </location>
</feature>
<name>A0A5C3E6W5_9BASI</name>
<feature type="compositionally biased region" description="Low complexity" evidence="1">
    <location>
        <begin position="692"/>
        <end position="711"/>
    </location>
</feature>
<feature type="region of interest" description="Disordered" evidence="1">
    <location>
        <begin position="1"/>
        <end position="56"/>
    </location>
</feature>
<feature type="region of interest" description="Disordered" evidence="1">
    <location>
        <begin position="1624"/>
        <end position="1700"/>
    </location>
</feature>
<feature type="compositionally biased region" description="Polar residues" evidence="1">
    <location>
        <begin position="1502"/>
        <end position="1512"/>
    </location>
</feature>
<feature type="region of interest" description="Disordered" evidence="1">
    <location>
        <begin position="424"/>
        <end position="443"/>
    </location>
</feature>
<feature type="region of interest" description="Disordered" evidence="1">
    <location>
        <begin position="934"/>
        <end position="1039"/>
    </location>
</feature>
<dbReference type="PROSITE" id="PS50003">
    <property type="entry name" value="PH_DOMAIN"/>
    <property type="match status" value="1"/>
</dbReference>
<evidence type="ECO:0000256" key="1">
    <source>
        <dbReference type="SAM" id="MobiDB-lite"/>
    </source>
</evidence>
<evidence type="ECO:0000259" key="2">
    <source>
        <dbReference type="PROSITE" id="PS50003"/>
    </source>
</evidence>
<feature type="region of interest" description="Disordered" evidence="1">
    <location>
        <begin position="1502"/>
        <end position="1609"/>
    </location>
</feature>
<feature type="compositionally biased region" description="Low complexity" evidence="1">
    <location>
        <begin position="1686"/>
        <end position="1698"/>
    </location>
</feature>
<organism evidence="3 4">
    <name type="scientific">Ustilago trichophora</name>
    <dbReference type="NCBI Taxonomy" id="86804"/>
    <lineage>
        <taxon>Eukaryota</taxon>
        <taxon>Fungi</taxon>
        <taxon>Dikarya</taxon>
        <taxon>Basidiomycota</taxon>
        <taxon>Ustilaginomycotina</taxon>
        <taxon>Ustilaginomycetes</taxon>
        <taxon>Ustilaginales</taxon>
        <taxon>Ustilaginaceae</taxon>
        <taxon>Ustilago</taxon>
    </lineage>
</organism>
<gene>
    <name evidence="3" type="ORF">UTRI_04032</name>
</gene>
<feature type="compositionally biased region" description="Basic and acidic residues" evidence="1">
    <location>
        <begin position="2110"/>
        <end position="2120"/>
    </location>
</feature>
<feature type="region of interest" description="Disordered" evidence="1">
    <location>
        <begin position="1305"/>
        <end position="1489"/>
    </location>
</feature>